<keyword evidence="4 9" id="KW-0547">Nucleotide-binding</keyword>
<comment type="similarity">
    <text evidence="1 9 10">Belongs to the class-I aminoacyl-tRNA synthetase family.</text>
</comment>
<dbReference type="Gene3D" id="1.10.730.10">
    <property type="entry name" value="Isoleucyl-tRNA Synthetase, Domain 1"/>
    <property type="match status" value="1"/>
</dbReference>
<evidence type="ECO:0000256" key="8">
    <source>
        <dbReference type="ARBA" id="ARBA00047469"/>
    </source>
</evidence>
<dbReference type="InterPro" id="IPR025709">
    <property type="entry name" value="Leu_tRNA-synth_edit"/>
</dbReference>
<keyword evidence="2 9" id="KW-0963">Cytoplasm</keyword>
<evidence type="ECO:0000259" key="12">
    <source>
        <dbReference type="Pfam" id="PF04480"/>
    </source>
</evidence>
<feature type="short sequence motif" description="'KMSKS' region" evidence="9">
    <location>
        <begin position="943"/>
        <end position="947"/>
    </location>
</feature>
<keyword evidence="7 9" id="KW-0030">Aminoacyl-tRNA synthetase</keyword>
<feature type="domain" description="Leucyl-tRNA synthetase editing" evidence="15">
    <location>
        <begin position="447"/>
        <end position="614"/>
    </location>
</feature>
<dbReference type="GO" id="GO:0005829">
    <property type="term" value="C:cytosol"/>
    <property type="evidence" value="ECO:0007669"/>
    <property type="project" value="TreeGrafter"/>
</dbReference>
<dbReference type="Pfam" id="PF00133">
    <property type="entry name" value="tRNA-synt_1"/>
    <property type="match status" value="1"/>
</dbReference>
<dbReference type="InterPro" id="IPR013155">
    <property type="entry name" value="M/V/L/I-tRNA-synth_anticd-bd"/>
</dbReference>
<reference evidence="17" key="1">
    <citation type="submission" date="2017-06" db="EMBL/GenBank/DDBJ databases">
        <title>Capnocytophaga spp. assemblies.</title>
        <authorList>
            <person name="Gulvik C.A."/>
        </authorList>
    </citation>
    <scope>NUCLEOTIDE SEQUENCE [LARGE SCALE GENOMIC DNA]</scope>
    <source>
        <strain evidence="17">H2177</strain>
    </source>
</reference>
<dbReference type="InterPro" id="IPR001412">
    <property type="entry name" value="aa-tRNA-synth_I_CS"/>
</dbReference>
<dbReference type="InterPro" id="IPR009080">
    <property type="entry name" value="tRNAsynth_Ia_anticodon-bd"/>
</dbReference>
<feature type="binding site" evidence="9">
    <location>
        <position position="946"/>
    </location>
    <ligand>
        <name>ATP</name>
        <dbReference type="ChEBI" id="CHEBI:30616"/>
    </ligand>
</feature>
<dbReference type="EC" id="6.1.1.4" evidence="9"/>
<dbReference type="AlphaFoldDB" id="A0A250FVN4"/>
<dbReference type="GO" id="GO:0006429">
    <property type="term" value="P:leucyl-tRNA aminoacylation"/>
    <property type="evidence" value="ECO:0007669"/>
    <property type="project" value="UniProtKB-UniRule"/>
</dbReference>
<evidence type="ECO:0000256" key="3">
    <source>
        <dbReference type="ARBA" id="ARBA00022598"/>
    </source>
</evidence>
<sequence>MNYNHKDIEAKWQKYWAENQTFKTENYSEKPKFYVLDMFPYPSGAGLHVGHPLGYIASDIFARYKRHKGFNVLHPQGYDSFGLPAEQYAIQTGQHPEKTTRENIARYREQLDKIGFSFDWSREVRTSNSDYYKWTQWIFIQLFHSWYNNTTNKAEDIQTLVQHFEKFGTENLNAAQTEELHFTAEQWKNYSEEEKQNILLNYRLAFRAETTVNWCPALGTVLANDEVVNGVSERGGYPVFQKKMTQWSMRITAYSERLLQGLETVDWSESVKESQRNWIGKSKGAKIIFPLAPEGGTNPKADKSFKQGYMTGGNNAHLLAEKAKDLRNNMTQAETILWEELKSKKLDAKFRRQHVIGDYIVDFVCLAKRLIVEVDGGYHNSENQQVLDKERTEILNELGFEVIRFTNEEVIADLENVLQKIQEKLALKVDVREEISVSASVCPPSGERGIEVFTTRPDTIFGVTYLTLAPEHELVLQITTEAQKQAVLDYIEATSKRSERDRMADTKTISGVFTGAYAVCPATGYYLPIWIGDYVLAGYGTGAVMAVPAGDERDYAFAKHFAGAEGMPEIINIFDKDISENAFTEKGGFKLQNSDFLNGMDYEEATEKILEELEKTGVGKAKINYRQRDAIFSRQRYWGEPVPVYYKNGMPYTLPLSALPLELPEVEKYLPTEDGDPPLGNAKEYAWNEAEEKIVSTDLIDNQSVFPLELSTMPGWAGSSWYWLRYMDAHNEKEFASQENLNYWQNVDLYIGGSEHATGHLLYSRFWNKFLKDRGFIQAEEPFQKMINQGMILGTSAFVYRVIFKDITETIESIRGLLGENITFSDAEKTKIKELEENNNVFISYNILQSVDDDMPKFGVGQILQSSAVNTKLTKRIIEELGLDIKEDGIVIDLTPIHADVSLVNNASELDIEGFKQWRPDFADAEFILDENGKYIVGHEVEKMSKSKYNVVNPDDICEQYGADTLRLYEMFLGPLEQAKPWNTAGITGVSGFLKKFYNLYFDADAVSISDEEPTKEEYKILHTLIKKVEYDIENFSFNTSVSAFMIAVNELQKIKCNKRAILEPLAVLISPYAPHIAEELWEVLGHNESISQVPFPTFEEKYLVEDSKEYPVSFNGKVRFKIELPLDLPTDEVEKIILADDRTQTQLGGNPPKKIIVVKGKIINIVQ</sequence>
<feature type="domain" description="DUF559" evidence="12">
    <location>
        <begin position="320"/>
        <end position="425"/>
    </location>
</feature>
<dbReference type="PRINTS" id="PR00985">
    <property type="entry name" value="TRNASYNTHLEU"/>
</dbReference>
<dbReference type="Pfam" id="PF04480">
    <property type="entry name" value="DUF559"/>
    <property type="match status" value="1"/>
</dbReference>
<dbReference type="PANTHER" id="PTHR43740">
    <property type="entry name" value="LEUCYL-TRNA SYNTHETASE"/>
    <property type="match status" value="1"/>
</dbReference>
<dbReference type="Gene3D" id="3.90.740.10">
    <property type="entry name" value="Valyl/Leucyl/Isoleucyl-tRNA synthetase, editing domain"/>
    <property type="match status" value="1"/>
</dbReference>
<accession>A0A250FVN4</accession>
<dbReference type="Pfam" id="PF13603">
    <property type="entry name" value="tRNA-synt_1_2"/>
    <property type="match status" value="1"/>
</dbReference>
<dbReference type="CDD" id="cd01038">
    <property type="entry name" value="Endonuclease_DUF559"/>
    <property type="match status" value="1"/>
</dbReference>
<dbReference type="SUPFAM" id="SSF47323">
    <property type="entry name" value="Anticodon-binding domain of a subclass of class I aminoacyl-tRNA synthetases"/>
    <property type="match status" value="1"/>
</dbReference>
<dbReference type="InterPro" id="IPR002302">
    <property type="entry name" value="Leu-tRNA-ligase"/>
</dbReference>
<comment type="caution">
    <text evidence="9">Lacks conserved residue(s) required for the propagation of feature annotation.</text>
</comment>
<dbReference type="GO" id="GO:0004823">
    <property type="term" value="F:leucine-tRNA ligase activity"/>
    <property type="evidence" value="ECO:0007669"/>
    <property type="project" value="UniProtKB-UniRule"/>
</dbReference>
<organism evidence="16 17">
    <name type="scientific">Capnocytophaga stomatis</name>
    <dbReference type="NCBI Taxonomy" id="1848904"/>
    <lineage>
        <taxon>Bacteria</taxon>
        <taxon>Pseudomonadati</taxon>
        <taxon>Bacteroidota</taxon>
        <taxon>Flavobacteriia</taxon>
        <taxon>Flavobacteriales</taxon>
        <taxon>Flavobacteriaceae</taxon>
        <taxon>Capnocytophaga</taxon>
    </lineage>
</organism>
<evidence type="ECO:0000259" key="13">
    <source>
        <dbReference type="Pfam" id="PF08264"/>
    </source>
</evidence>
<dbReference type="FunFam" id="3.40.50.620:FF:000060">
    <property type="entry name" value="Leucine--tRNA ligase"/>
    <property type="match status" value="1"/>
</dbReference>
<protein>
    <recommendedName>
        <fullName evidence="9">Leucine--tRNA ligase</fullName>
        <ecNumber evidence="9">6.1.1.4</ecNumber>
    </recommendedName>
    <alternativeName>
        <fullName evidence="9">Leucyl-tRNA synthetase</fullName>
        <shortName evidence="9">LeuRS</shortName>
    </alternativeName>
</protein>
<evidence type="ECO:0000313" key="17">
    <source>
        <dbReference type="Proteomes" id="UP000217348"/>
    </source>
</evidence>
<dbReference type="KEGG" id="csto:CGC58_05575"/>
<evidence type="ECO:0000259" key="14">
    <source>
        <dbReference type="Pfam" id="PF09334"/>
    </source>
</evidence>
<dbReference type="EMBL" id="CP022387">
    <property type="protein sequence ID" value="ATA89239.1"/>
    <property type="molecule type" value="Genomic_DNA"/>
</dbReference>
<evidence type="ECO:0000256" key="10">
    <source>
        <dbReference type="RuleBase" id="RU363035"/>
    </source>
</evidence>
<dbReference type="OrthoDB" id="9810365at2"/>
<keyword evidence="3 9" id="KW-0436">Ligase</keyword>
<evidence type="ECO:0000256" key="4">
    <source>
        <dbReference type="ARBA" id="ARBA00022741"/>
    </source>
</evidence>
<evidence type="ECO:0000259" key="15">
    <source>
        <dbReference type="Pfam" id="PF13603"/>
    </source>
</evidence>
<dbReference type="Pfam" id="PF08264">
    <property type="entry name" value="Anticodon_1"/>
    <property type="match status" value="1"/>
</dbReference>
<dbReference type="SUPFAM" id="SSF50677">
    <property type="entry name" value="ValRS/IleRS/LeuRS editing domain"/>
    <property type="match status" value="1"/>
</dbReference>
<name>A0A250FVN4_9FLAO</name>
<dbReference type="InterPro" id="IPR047216">
    <property type="entry name" value="Endonuclease_DUF559_bact"/>
</dbReference>
<dbReference type="SUPFAM" id="SSF52980">
    <property type="entry name" value="Restriction endonuclease-like"/>
    <property type="match status" value="1"/>
</dbReference>
<dbReference type="FunFam" id="1.10.730.10:FF:000011">
    <property type="entry name" value="Leucine--tRNA ligase chloroplastic/mitochondrial"/>
    <property type="match status" value="1"/>
</dbReference>
<dbReference type="CDD" id="cd07958">
    <property type="entry name" value="Anticodon_Ia_Leu_BEm"/>
    <property type="match status" value="1"/>
</dbReference>
<dbReference type="InterPro" id="IPR007569">
    <property type="entry name" value="DUF559"/>
</dbReference>
<dbReference type="InterPro" id="IPR014729">
    <property type="entry name" value="Rossmann-like_a/b/a_fold"/>
</dbReference>
<evidence type="ECO:0000256" key="1">
    <source>
        <dbReference type="ARBA" id="ARBA00005594"/>
    </source>
</evidence>
<dbReference type="HAMAP" id="MF_00049_B">
    <property type="entry name" value="Leu_tRNA_synth_B"/>
    <property type="match status" value="1"/>
</dbReference>
<dbReference type="Proteomes" id="UP000217348">
    <property type="component" value="Chromosome"/>
</dbReference>
<evidence type="ECO:0000259" key="11">
    <source>
        <dbReference type="Pfam" id="PF00133"/>
    </source>
</evidence>
<comment type="subcellular location">
    <subcellularLocation>
        <location evidence="9">Cytoplasm</location>
    </subcellularLocation>
</comment>
<dbReference type="InterPro" id="IPR015413">
    <property type="entry name" value="Methionyl/Leucyl_tRNA_Synth"/>
</dbReference>
<dbReference type="FunFam" id="3.40.50.620:FF:000056">
    <property type="entry name" value="Leucine--tRNA ligase"/>
    <property type="match status" value="1"/>
</dbReference>
<evidence type="ECO:0000313" key="16">
    <source>
        <dbReference type="EMBL" id="ATA89239.1"/>
    </source>
</evidence>
<dbReference type="InterPro" id="IPR002300">
    <property type="entry name" value="aa-tRNA-synth_Ia"/>
</dbReference>
<keyword evidence="5 9" id="KW-0067">ATP-binding</keyword>
<dbReference type="InterPro" id="IPR011335">
    <property type="entry name" value="Restrct_endonuc-II-like"/>
</dbReference>
<keyword evidence="6 9" id="KW-0648">Protein biosynthesis</keyword>
<dbReference type="Gene3D" id="3.40.960.10">
    <property type="entry name" value="VSR Endonuclease"/>
    <property type="match status" value="1"/>
</dbReference>
<dbReference type="GO" id="GO:0005524">
    <property type="term" value="F:ATP binding"/>
    <property type="evidence" value="ECO:0007669"/>
    <property type="project" value="UniProtKB-UniRule"/>
</dbReference>
<evidence type="ECO:0000256" key="6">
    <source>
        <dbReference type="ARBA" id="ARBA00022917"/>
    </source>
</evidence>
<evidence type="ECO:0000256" key="9">
    <source>
        <dbReference type="HAMAP-Rule" id="MF_00049"/>
    </source>
</evidence>
<dbReference type="Gene3D" id="3.40.50.620">
    <property type="entry name" value="HUPs"/>
    <property type="match status" value="3"/>
</dbReference>
<feature type="domain" description="Aminoacyl-tRNA synthetase class Ia" evidence="11">
    <location>
        <begin position="937"/>
        <end position="969"/>
    </location>
</feature>
<evidence type="ECO:0000256" key="7">
    <source>
        <dbReference type="ARBA" id="ARBA00023146"/>
    </source>
</evidence>
<gene>
    <name evidence="9" type="primary">leuS</name>
    <name evidence="16" type="ORF">CGC58_05575</name>
</gene>
<evidence type="ECO:0000256" key="2">
    <source>
        <dbReference type="ARBA" id="ARBA00022490"/>
    </source>
</evidence>
<feature type="domain" description="Methionyl/Valyl/Leucyl/Isoleucyl-tRNA synthetase anticodon-binding" evidence="13">
    <location>
        <begin position="1021"/>
        <end position="1132"/>
    </location>
</feature>
<dbReference type="InterPro" id="IPR009008">
    <property type="entry name" value="Val/Leu/Ile-tRNA-synth_edit"/>
</dbReference>
<dbReference type="SUPFAM" id="SSF52374">
    <property type="entry name" value="Nucleotidylyl transferase"/>
    <property type="match status" value="2"/>
</dbReference>
<comment type="catalytic activity">
    <reaction evidence="8 9">
        <text>tRNA(Leu) + L-leucine + ATP = L-leucyl-tRNA(Leu) + AMP + diphosphate</text>
        <dbReference type="Rhea" id="RHEA:11688"/>
        <dbReference type="Rhea" id="RHEA-COMP:9613"/>
        <dbReference type="Rhea" id="RHEA-COMP:9622"/>
        <dbReference type="ChEBI" id="CHEBI:30616"/>
        <dbReference type="ChEBI" id="CHEBI:33019"/>
        <dbReference type="ChEBI" id="CHEBI:57427"/>
        <dbReference type="ChEBI" id="CHEBI:78442"/>
        <dbReference type="ChEBI" id="CHEBI:78494"/>
        <dbReference type="ChEBI" id="CHEBI:456215"/>
        <dbReference type="EC" id="6.1.1.4"/>
    </reaction>
</comment>
<dbReference type="PANTHER" id="PTHR43740:SF2">
    <property type="entry name" value="LEUCINE--TRNA LIGASE, MITOCHONDRIAL"/>
    <property type="match status" value="1"/>
</dbReference>
<evidence type="ECO:0000256" key="5">
    <source>
        <dbReference type="ARBA" id="ARBA00022840"/>
    </source>
</evidence>
<dbReference type="Pfam" id="PF09334">
    <property type="entry name" value="tRNA-synt_1g"/>
    <property type="match status" value="1"/>
</dbReference>
<proteinExistence type="inferred from homology"/>
<dbReference type="GO" id="GO:0002161">
    <property type="term" value="F:aminoacyl-tRNA deacylase activity"/>
    <property type="evidence" value="ECO:0007669"/>
    <property type="project" value="InterPro"/>
</dbReference>
<dbReference type="RefSeq" id="WP_095895681.1">
    <property type="nucleotide sequence ID" value="NZ_CP022387.1"/>
</dbReference>
<feature type="domain" description="Methionyl/Leucyl tRNA synthetase" evidence="14">
    <location>
        <begin position="38"/>
        <end position="143"/>
    </location>
</feature>
<dbReference type="PROSITE" id="PS00178">
    <property type="entry name" value="AA_TRNA_LIGASE_I"/>
    <property type="match status" value="1"/>
</dbReference>